<dbReference type="AlphaFoldDB" id="A0A7X0LKN2"/>
<organism evidence="2 3">
    <name type="scientific">Algisphaera agarilytica</name>
    <dbReference type="NCBI Taxonomy" id="1385975"/>
    <lineage>
        <taxon>Bacteria</taxon>
        <taxon>Pseudomonadati</taxon>
        <taxon>Planctomycetota</taxon>
        <taxon>Phycisphaerae</taxon>
        <taxon>Phycisphaerales</taxon>
        <taxon>Phycisphaeraceae</taxon>
        <taxon>Algisphaera</taxon>
    </lineage>
</organism>
<dbReference type="Gene3D" id="3.40.50.720">
    <property type="entry name" value="NAD(P)-binding Rossmann-like Domain"/>
    <property type="match status" value="1"/>
</dbReference>
<gene>
    <name evidence="2" type="ORF">HNQ40_001903</name>
</gene>
<dbReference type="InterPro" id="IPR016040">
    <property type="entry name" value="NAD(P)-bd_dom"/>
</dbReference>
<keyword evidence="3" id="KW-1185">Reference proteome</keyword>
<sequence>MQNELQKSSHPQDLTLVIGGNGKTGRRVINRLNALDRPVRAGSRSAEVPFDWDTPETWGPALDGVSAVYLTYYPDLTVPGALEKVQALIDHAVAAGVSRIVLLSGRGEAEAQASEKIVAASGVEWSVVRASWFNQNFSEGAFLDLVMSGTVALPVSNVREPFVDCDDIADVAVAALTEPGHDGKIYEVTGPRLLTFGEAVQTIADAAGVEVQFLDVTPEEFEAGLLAEGAPAEIVGLLNYLFNEVLDGRNEYLCDGVQQALGRQARDFADYAKQAAAEGAWTKEVMS</sequence>
<dbReference type="Gene3D" id="3.90.25.10">
    <property type="entry name" value="UDP-galactose 4-epimerase, domain 1"/>
    <property type="match status" value="1"/>
</dbReference>
<dbReference type="Proteomes" id="UP000541810">
    <property type="component" value="Unassembled WGS sequence"/>
</dbReference>
<dbReference type="InterPro" id="IPR051604">
    <property type="entry name" value="Ergot_Alk_Oxidoreductase"/>
</dbReference>
<reference evidence="2 3" key="1">
    <citation type="submission" date="2020-08" db="EMBL/GenBank/DDBJ databases">
        <title>Genomic Encyclopedia of Type Strains, Phase IV (KMG-IV): sequencing the most valuable type-strain genomes for metagenomic binning, comparative biology and taxonomic classification.</title>
        <authorList>
            <person name="Goeker M."/>
        </authorList>
    </citation>
    <scope>NUCLEOTIDE SEQUENCE [LARGE SCALE GENOMIC DNA]</scope>
    <source>
        <strain evidence="2 3">DSM 103725</strain>
    </source>
</reference>
<accession>A0A7X0LKN2</accession>
<name>A0A7X0LKN2_9BACT</name>
<evidence type="ECO:0000313" key="2">
    <source>
        <dbReference type="EMBL" id="MBB6430097.1"/>
    </source>
</evidence>
<dbReference type="SUPFAM" id="SSF51735">
    <property type="entry name" value="NAD(P)-binding Rossmann-fold domains"/>
    <property type="match status" value="1"/>
</dbReference>
<protein>
    <submittedName>
        <fullName evidence="2">Uncharacterized protein YbjT (DUF2867 family)</fullName>
    </submittedName>
</protein>
<evidence type="ECO:0000259" key="1">
    <source>
        <dbReference type="Pfam" id="PF13460"/>
    </source>
</evidence>
<dbReference type="Pfam" id="PF13460">
    <property type="entry name" value="NAD_binding_10"/>
    <property type="match status" value="1"/>
</dbReference>
<dbReference type="RefSeq" id="WP_184677636.1">
    <property type="nucleotide sequence ID" value="NZ_JACHGY010000001.1"/>
</dbReference>
<dbReference type="PANTHER" id="PTHR43162">
    <property type="match status" value="1"/>
</dbReference>
<proteinExistence type="predicted"/>
<dbReference type="PANTHER" id="PTHR43162:SF1">
    <property type="entry name" value="PRESTALK A DIFFERENTIATION PROTEIN A"/>
    <property type="match status" value="1"/>
</dbReference>
<comment type="caution">
    <text evidence="2">The sequence shown here is derived from an EMBL/GenBank/DDBJ whole genome shotgun (WGS) entry which is preliminary data.</text>
</comment>
<feature type="domain" description="NAD(P)-binding" evidence="1">
    <location>
        <begin position="19"/>
        <end position="179"/>
    </location>
</feature>
<dbReference type="InterPro" id="IPR036291">
    <property type="entry name" value="NAD(P)-bd_dom_sf"/>
</dbReference>
<evidence type="ECO:0000313" key="3">
    <source>
        <dbReference type="Proteomes" id="UP000541810"/>
    </source>
</evidence>
<dbReference type="EMBL" id="JACHGY010000001">
    <property type="protein sequence ID" value="MBB6430097.1"/>
    <property type="molecule type" value="Genomic_DNA"/>
</dbReference>